<name>A0ABW5DER7_9HYPH</name>
<keyword evidence="3" id="KW-1185">Reference proteome</keyword>
<dbReference type="InterPro" id="IPR017592">
    <property type="entry name" value="Pilus_assmbl_Flp-typ_CpaB"/>
</dbReference>
<dbReference type="SMART" id="SM00858">
    <property type="entry name" value="SAF"/>
    <property type="match status" value="1"/>
</dbReference>
<reference evidence="3" key="1">
    <citation type="journal article" date="2019" name="Int. J. Syst. Evol. Microbiol.">
        <title>The Global Catalogue of Microorganisms (GCM) 10K type strain sequencing project: providing services to taxonomists for standard genome sequencing and annotation.</title>
        <authorList>
            <consortium name="The Broad Institute Genomics Platform"/>
            <consortium name="The Broad Institute Genome Sequencing Center for Infectious Disease"/>
            <person name="Wu L."/>
            <person name="Ma J."/>
        </authorList>
    </citation>
    <scope>NUCLEOTIDE SEQUENCE [LARGE SCALE GENOMIC DNA]</scope>
    <source>
        <strain evidence="3">KCTC 23707</strain>
    </source>
</reference>
<dbReference type="CDD" id="cd11614">
    <property type="entry name" value="SAF_CpaB_FlgA_like"/>
    <property type="match status" value="1"/>
</dbReference>
<dbReference type="EMBL" id="JBHUIR010000020">
    <property type="protein sequence ID" value="MFD2259422.1"/>
    <property type="molecule type" value="Genomic_DNA"/>
</dbReference>
<evidence type="ECO:0000259" key="1">
    <source>
        <dbReference type="SMART" id="SM00858"/>
    </source>
</evidence>
<proteinExistence type="predicted"/>
<dbReference type="NCBIfam" id="TIGR03177">
    <property type="entry name" value="pilus_cpaB"/>
    <property type="match status" value="1"/>
</dbReference>
<organism evidence="2 3">
    <name type="scientific">Chelativorans composti</name>
    <dbReference type="NCBI Taxonomy" id="768533"/>
    <lineage>
        <taxon>Bacteria</taxon>
        <taxon>Pseudomonadati</taxon>
        <taxon>Pseudomonadota</taxon>
        <taxon>Alphaproteobacteria</taxon>
        <taxon>Hyphomicrobiales</taxon>
        <taxon>Phyllobacteriaceae</taxon>
        <taxon>Chelativorans</taxon>
    </lineage>
</organism>
<dbReference type="Pfam" id="PF16976">
    <property type="entry name" value="RcpC"/>
    <property type="match status" value="1"/>
</dbReference>
<evidence type="ECO:0000313" key="2">
    <source>
        <dbReference type="EMBL" id="MFD2259422.1"/>
    </source>
</evidence>
<sequence>MNRSRIVILGVAVFAAIGAGYIARSMSSQPAEPVAETAAKPPVETRDVLLVAQKVDMGERLGTALKWQEWPVTLIDDSFITREKQPDALDELQESIARYTLYPGEPVRRERLVPGGQTLMSALLTPGMRAVAVEISPETSAGGFILPGDHVDLIMTRRSESENGSVTYITETVLENIRVLAIDQKLDENEDGQPAIIGETATLEVTPEQAEVVTVAQRMADRLTLALRSLADYRQRSSKTGRHLISGSHGNAIRFIKTGEVSYVGAPK</sequence>
<evidence type="ECO:0000313" key="3">
    <source>
        <dbReference type="Proteomes" id="UP001597373"/>
    </source>
</evidence>
<dbReference type="InterPro" id="IPR031571">
    <property type="entry name" value="RcpC_dom"/>
</dbReference>
<protein>
    <submittedName>
        <fullName evidence="2">Flp pilus assembly protein CpaB</fullName>
    </submittedName>
</protein>
<feature type="domain" description="SAF" evidence="1">
    <location>
        <begin position="46"/>
        <end position="113"/>
    </location>
</feature>
<gene>
    <name evidence="2" type="primary">cpaB</name>
    <name evidence="2" type="ORF">ACFSMZ_06555</name>
</gene>
<dbReference type="Proteomes" id="UP001597373">
    <property type="component" value="Unassembled WGS sequence"/>
</dbReference>
<comment type="caution">
    <text evidence="2">The sequence shown here is derived from an EMBL/GenBank/DDBJ whole genome shotgun (WGS) entry which is preliminary data.</text>
</comment>
<dbReference type="RefSeq" id="WP_165277267.1">
    <property type="nucleotide sequence ID" value="NZ_BAABGS010000018.1"/>
</dbReference>
<dbReference type="InterPro" id="IPR013974">
    <property type="entry name" value="SAF"/>
</dbReference>
<accession>A0ABW5DER7</accession>